<protein>
    <submittedName>
        <fullName evidence="3">Peptidoglycan/xylan/chitin deacetylase, PgdA/CDA1 family</fullName>
    </submittedName>
</protein>
<dbReference type="Proteomes" id="UP000198386">
    <property type="component" value="Unassembled WGS sequence"/>
</dbReference>
<dbReference type="Pfam" id="PF01522">
    <property type="entry name" value="Polysacc_deac_1"/>
    <property type="match status" value="1"/>
</dbReference>
<dbReference type="GO" id="GO:0016810">
    <property type="term" value="F:hydrolase activity, acting on carbon-nitrogen (but not peptide) bonds"/>
    <property type="evidence" value="ECO:0007669"/>
    <property type="project" value="InterPro"/>
</dbReference>
<reference evidence="4" key="1">
    <citation type="submission" date="2017-06" db="EMBL/GenBank/DDBJ databases">
        <authorList>
            <person name="Varghese N."/>
            <person name="Submissions S."/>
        </authorList>
    </citation>
    <scope>NUCLEOTIDE SEQUENCE [LARGE SCALE GENOMIC DNA]</scope>
    <source>
        <strain evidence="4">DSM 45423</strain>
    </source>
</reference>
<evidence type="ECO:0000313" key="4">
    <source>
        <dbReference type="Proteomes" id="UP000198386"/>
    </source>
</evidence>
<dbReference type="PROSITE" id="PS51318">
    <property type="entry name" value="TAT"/>
    <property type="match status" value="1"/>
</dbReference>
<accession>A0A239BMT6</accession>
<dbReference type="GO" id="GO:0005975">
    <property type="term" value="P:carbohydrate metabolic process"/>
    <property type="evidence" value="ECO:0007669"/>
    <property type="project" value="InterPro"/>
</dbReference>
<dbReference type="InterPro" id="IPR002509">
    <property type="entry name" value="NODB_dom"/>
</dbReference>
<keyword evidence="1" id="KW-0732">Signal</keyword>
<evidence type="ECO:0000313" key="3">
    <source>
        <dbReference type="EMBL" id="SNS08932.1"/>
    </source>
</evidence>
<keyword evidence="4" id="KW-1185">Reference proteome</keyword>
<dbReference type="RefSeq" id="WP_089403039.1">
    <property type="nucleotide sequence ID" value="NZ_FZOH01000002.1"/>
</dbReference>
<feature type="signal peptide" evidence="1">
    <location>
        <begin position="1"/>
        <end position="30"/>
    </location>
</feature>
<name>A0A239BMT6_9ACTN</name>
<evidence type="ECO:0000259" key="2">
    <source>
        <dbReference type="PROSITE" id="PS51677"/>
    </source>
</evidence>
<dbReference type="AlphaFoldDB" id="A0A239BMT6"/>
<dbReference type="OrthoDB" id="9763050at2"/>
<feature type="chain" id="PRO_5012986369" evidence="1">
    <location>
        <begin position="31"/>
        <end position="245"/>
    </location>
</feature>
<dbReference type="InterPro" id="IPR006311">
    <property type="entry name" value="TAT_signal"/>
</dbReference>
<feature type="domain" description="NodB homology" evidence="2">
    <location>
        <begin position="56"/>
        <end position="239"/>
    </location>
</feature>
<gene>
    <name evidence="3" type="ORF">SAMN04488107_1297</name>
</gene>
<organism evidence="3 4">
    <name type="scientific">Geodermatophilus saharensis</name>
    <dbReference type="NCBI Taxonomy" id="1137994"/>
    <lineage>
        <taxon>Bacteria</taxon>
        <taxon>Bacillati</taxon>
        <taxon>Actinomycetota</taxon>
        <taxon>Actinomycetes</taxon>
        <taxon>Geodermatophilales</taxon>
        <taxon>Geodermatophilaceae</taxon>
        <taxon>Geodermatophilus</taxon>
    </lineage>
</organism>
<sequence length="245" mass="26375">MTTSRRRALRLVTAPLALGALLLGVAPAQADGAGAGPGQGGPATADIVTTTKLQGRVAALTFDDGPNPHDTPRLLEVLEEHDVKAVFCLWGDVVRQNPDLVRQIVEAGHTLCNHTMHHEDLSGWSPEAVRADLEATSALIHEIVPGAPIPYFRAPYGAWGRSPQVAADLGMQPLGWTVTIEDWETQDADVLAERLETRVRANPGAVVLLHDGPVMDRSGTVEAVARVIPELEAEGWRFHKPDRRG</sequence>
<dbReference type="EMBL" id="FZOH01000002">
    <property type="protein sequence ID" value="SNS08932.1"/>
    <property type="molecule type" value="Genomic_DNA"/>
</dbReference>
<dbReference type="PROSITE" id="PS51677">
    <property type="entry name" value="NODB"/>
    <property type="match status" value="1"/>
</dbReference>
<dbReference type="Gene3D" id="3.20.20.370">
    <property type="entry name" value="Glycoside hydrolase/deacetylase"/>
    <property type="match status" value="1"/>
</dbReference>
<dbReference type="SUPFAM" id="SSF88713">
    <property type="entry name" value="Glycoside hydrolase/deacetylase"/>
    <property type="match status" value="1"/>
</dbReference>
<evidence type="ECO:0000256" key="1">
    <source>
        <dbReference type="SAM" id="SignalP"/>
    </source>
</evidence>
<dbReference type="InterPro" id="IPR011330">
    <property type="entry name" value="Glyco_hydro/deAcase_b/a-brl"/>
</dbReference>
<dbReference type="PANTHER" id="PTHR10587">
    <property type="entry name" value="GLYCOSYL TRANSFERASE-RELATED"/>
    <property type="match status" value="1"/>
</dbReference>
<dbReference type="InterPro" id="IPR050248">
    <property type="entry name" value="Polysacc_deacetylase_ArnD"/>
</dbReference>
<proteinExistence type="predicted"/>
<dbReference type="CDD" id="cd10917">
    <property type="entry name" value="CE4_NodB_like_6s_7s"/>
    <property type="match status" value="1"/>
</dbReference>